<organism evidence="1 2">
    <name type="scientific">Ammoniphilus resinae</name>
    <dbReference type="NCBI Taxonomy" id="861532"/>
    <lineage>
        <taxon>Bacteria</taxon>
        <taxon>Bacillati</taxon>
        <taxon>Bacillota</taxon>
        <taxon>Bacilli</taxon>
        <taxon>Bacillales</taxon>
        <taxon>Paenibacillaceae</taxon>
        <taxon>Aneurinibacillus group</taxon>
        <taxon>Ammoniphilus</taxon>
    </lineage>
</organism>
<keyword evidence="2" id="KW-1185">Reference proteome</keyword>
<reference evidence="1 2" key="1">
    <citation type="submission" date="2021-03" db="EMBL/GenBank/DDBJ databases">
        <title>Genomic Encyclopedia of Type Strains, Phase IV (KMG-IV): sequencing the most valuable type-strain genomes for metagenomic binning, comparative biology and taxonomic classification.</title>
        <authorList>
            <person name="Goeker M."/>
        </authorList>
    </citation>
    <scope>NUCLEOTIDE SEQUENCE [LARGE SCALE GENOMIC DNA]</scope>
    <source>
        <strain evidence="1 2">DSM 24738</strain>
    </source>
</reference>
<gene>
    <name evidence="1" type="ORF">J2Z37_001804</name>
</gene>
<accession>A0ABS4GNF2</accession>
<dbReference type="EMBL" id="JAGGKT010000004">
    <property type="protein sequence ID" value="MBP1931803.1"/>
    <property type="molecule type" value="Genomic_DNA"/>
</dbReference>
<evidence type="ECO:0000313" key="2">
    <source>
        <dbReference type="Proteomes" id="UP001519343"/>
    </source>
</evidence>
<evidence type="ECO:0000313" key="1">
    <source>
        <dbReference type="EMBL" id="MBP1931803.1"/>
    </source>
</evidence>
<comment type="caution">
    <text evidence="1">The sequence shown here is derived from an EMBL/GenBank/DDBJ whole genome shotgun (WGS) entry which is preliminary data.</text>
</comment>
<protein>
    <submittedName>
        <fullName evidence="1">Uncharacterized protein</fullName>
    </submittedName>
</protein>
<proteinExistence type="predicted"/>
<name>A0ABS4GNF2_9BACL</name>
<sequence length="34" mass="3934">MKVKISPKEAQELGRKCVETAKEYGMKVRKKPNK</sequence>
<dbReference type="Proteomes" id="UP001519343">
    <property type="component" value="Unassembled WGS sequence"/>
</dbReference>